<evidence type="ECO:0000256" key="5">
    <source>
        <dbReference type="ARBA" id="ARBA00022679"/>
    </source>
</evidence>
<evidence type="ECO:0000256" key="14">
    <source>
        <dbReference type="HAMAP-Rule" id="MF_00154"/>
    </source>
</evidence>
<dbReference type="RefSeq" id="WP_144992674.1">
    <property type="nucleotide sequence ID" value="NZ_CP036281.1"/>
</dbReference>
<keyword evidence="8 14" id="KW-0350">Heme biosynthesis</keyword>
<feature type="transmembrane region" description="Helical" evidence="14">
    <location>
        <begin position="182"/>
        <end position="203"/>
    </location>
</feature>
<dbReference type="Pfam" id="PF01040">
    <property type="entry name" value="UbiA"/>
    <property type="match status" value="1"/>
</dbReference>
<sequence length="307" mass="34183">MSSTSTTTYPDINTQAVARREVLLAYWELSKPRIATMGLIAVAIGYAMGYQNSWSWLNLFETLLGIGAVAISSSALNQYIERHSDCLMERTANRPLPAGRLTSRQVLTFAIGLGVAGVTYLALRVNLLTAALSLFTLVTYTLIYTPLKRKTALCTTIGAVPGALPPLLGWTAVRGSVDMEAIVLFGILFLWQFPHFLAIVWIYRDQYREAGLKMVPFNKPIPKVVGYIAVGNAVALIPFSLLPRQLEMTGDGYFWAALVLGLGYLFCSVYFLRDETVERARKLVWTSLIYLPLLLTIMLWDHLHMVP</sequence>
<feature type="transmembrane region" description="Helical" evidence="14">
    <location>
        <begin position="224"/>
        <end position="241"/>
    </location>
</feature>
<evidence type="ECO:0000256" key="3">
    <source>
        <dbReference type="ARBA" id="ARBA00012292"/>
    </source>
</evidence>
<dbReference type="OrthoDB" id="9814417at2"/>
<accession>A0A518CHK0</accession>
<dbReference type="NCBIfam" id="TIGR01473">
    <property type="entry name" value="cyoE_ctaB"/>
    <property type="match status" value="1"/>
</dbReference>
<dbReference type="EC" id="2.5.1.141" evidence="3 14"/>
<dbReference type="PANTHER" id="PTHR43448:SF7">
    <property type="entry name" value="4-HYDROXYBENZOATE SOLANESYLTRANSFERASE"/>
    <property type="match status" value="1"/>
</dbReference>
<proteinExistence type="inferred from homology"/>
<reference evidence="15 16" key="1">
    <citation type="submission" date="2019-02" db="EMBL/GenBank/DDBJ databases">
        <title>Deep-cultivation of Planctomycetes and their phenomic and genomic characterization uncovers novel biology.</title>
        <authorList>
            <person name="Wiegand S."/>
            <person name="Jogler M."/>
            <person name="Boedeker C."/>
            <person name="Pinto D."/>
            <person name="Vollmers J."/>
            <person name="Rivas-Marin E."/>
            <person name="Kohn T."/>
            <person name="Peeters S.H."/>
            <person name="Heuer A."/>
            <person name="Rast P."/>
            <person name="Oberbeckmann S."/>
            <person name="Bunk B."/>
            <person name="Jeske O."/>
            <person name="Meyerdierks A."/>
            <person name="Storesund J.E."/>
            <person name="Kallscheuer N."/>
            <person name="Luecker S."/>
            <person name="Lage O.M."/>
            <person name="Pohl T."/>
            <person name="Merkel B.J."/>
            <person name="Hornburger P."/>
            <person name="Mueller R.-W."/>
            <person name="Bruemmer F."/>
            <person name="Labrenz M."/>
            <person name="Spormann A.M."/>
            <person name="Op den Camp H."/>
            <person name="Overmann J."/>
            <person name="Amann R."/>
            <person name="Jetten M.S.M."/>
            <person name="Mascher T."/>
            <person name="Medema M.H."/>
            <person name="Devos D.P."/>
            <person name="Kaster A.-K."/>
            <person name="Ovreas L."/>
            <person name="Rohde M."/>
            <person name="Galperin M.Y."/>
            <person name="Jogler C."/>
        </authorList>
    </citation>
    <scope>NUCLEOTIDE SEQUENCE [LARGE SCALE GENOMIC DNA]</scope>
    <source>
        <strain evidence="15 16">Pla110</strain>
    </source>
</reference>
<keyword evidence="5 14" id="KW-0808">Transferase</keyword>
<comment type="miscellaneous">
    <text evidence="14">Carbon 2 of the heme B porphyrin ring is defined according to the Fischer nomenclature.</text>
</comment>
<feature type="transmembrane region" description="Helical" evidence="14">
    <location>
        <begin position="101"/>
        <end position="121"/>
    </location>
</feature>
<dbReference type="GO" id="GO:0008495">
    <property type="term" value="F:protoheme IX farnesyltransferase activity"/>
    <property type="evidence" value="ECO:0007669"/>
    <property type="project" value="UniProtKB-UniRule"/>
</dbReference>
<dbReference type="InterPro" id="IPR000537">
    <property type="entry name" value="UbiA_prenyltransferase"/>
</dbReference>
<dbReference type="EMBL" id="CP036281">
    <property type="protein sequence ID" value="QDU78703.1"/>
    <property type="molecule type" value="Genomic_DNA"/>
</dbReference>
<keyword evidence="9 14" id="KW-0472">Membrane</keyword>
<evidence type="ECO:0000256" key="11">
    <source>
        <dbReference type="ARBA" id="ARBA00040810"/>
    </source>
</evidence>
<evidence type="ECO:0000256" key="8">
    <source>
        <dbReference type="ARBA" id="ARBA00023133"/>
    </source>
</evidence>
<dbReference type="InterPro" id="IPR044878">
    <property type="entry name" value="UbiA_sf"/>
</dbReference>
<evidence type="ECO:0000256" key="12">
    <source>
        <dbReference type="ARBA" id="ARBA00042475"/>
    </source>
</evidence>
<feature type="transmembrane region" description="Helical" evidence="14">
    <location>
        <begin position="56"/>
        <end position="80"/>
    </location>
</feature>
<evidence type="ECO:0000256" key="2">
    <source>
        <dbReference type="ARBA" id="ARBA00004919"/>
    </source>
</evidence>
<evidence type="ECO:0000256" key="1">
    <source>
        <dbReference type="ARBA" id="ARBA00004651"/>
    </source>
</evidence>
<evidence type="ECO:0000313" key="16">
    <source>
        <dbReference type="Proteomes" id="UP000317178"/>
    </source>
</evidence>
<feature type="transmembrane region" description="Helical" evidence="14">
    <location>
        <begin position="253"/>
        <end position="271"/>
    </location>
</feature>
<comment type="subcellular location">
    <subcellularLocation>
        <location evidence="1 14">Cell membrane</location>
        <topology evidence="1 14">Multi-pass membrane protein</topology>
    </subcellularLocation>
</comment>
<dbReference type="Gene3D" id="1.10.357.140">
    <property type="entry name" value="UbiA prenyltransferase"/>
    <property type="match status" value="1"/>
</dbReference>
<comment type="pathway">
    <text evidence="2 14">Porphyrin-containing compound metabolism; heme O biosynthesis; heme O from protoheme: step 1/1.</text>
</comment>
<dbReference type="GO" id="GO:0048034">
    <property type="term" value="P:heme O biosynthetic process"/>
    <property type="evidence" value="ECO:0007669"/>
    <property type="project" value="UniProtKB-UniRule"/>
</dbReference>
<dbReference type="AlphaFoldDB" id="A0A518CHK0"/>
<dbReference type="HAMAP" id="MF_00154">
    <property type="entry name" value="CyoE_CtaB"/>
    <property type="match status" value="1"/>
</dbReference>
<feature type="transmembrane region" description="Helical" evidence="14">
    <location>
        <begin position="34"/>
        <end position="50"/>
    </location>
</feature>
<protein>
    <recommendedName>
        <fullName evidence="11 14">Protoheme IX farnesyltransferase</fullName>
        <ecNumber evidence="3 14">2.5.1.141</ecNumber>
    </recommendedName>
    <alternativeName>
        <fullName evidence="12 14">Heme B farnesyltransferase</fullName>
    </alternativeName>
    <alternativeName>
        <fullName evidence="10 14">Heme O synthase</fullName>
    </alternativeName>
</protein>
<dbReference type="InterPro" id="IPR006369">
    <property type="entry name" value="Protohaem_IX_farnesylTrfase"/>
</dbReference>
<dbReference type="GO" id="GO:0005886">
    <property type="term" value="C:plasma membrane"/>
    <property type="evidence" value="ECO:0007669"/>
    <property type="project" value="UniProtKB-SubCell"/>
</dbReference>
<comment type="catalytic activity">
    <reaction evidence="13 14">
        <text>heme b + (2E,6E)-farnesyl diphosphate + H2O = Fe(II)-heme o + diphosphate</text>
        <dbReference type="Rhea" id="RHEA:28070"/>
        <dbReference type="ChEBI" id="CHEBI:15377"/>
        <dbReference type="ChEBI" id="CHEBI:33019"/>
        <dbReference type="ChEBI" id="CHEBI:60344"/>
        <dbReference type="ChEBI" id="CHEBI:60530"/>
        <dbReference type="ChEBI" id="CHEBI:175763"/>
        <dbReference type="EC" id="2.5.1.141"/>
    </reaction>
</comment>
<gene>
    <name evidence="15" type="primary">ctaB1</name>
    <name evidence="14" type="synonym">ctaB</name>
    <name evidence="15" type="ORF">Pla110_04070</name>
</gene>
<name>A0A518CHK0_9PLAN</name>
<feature type="transmembrane region" description="Helical" evidence="14">
    <location>
        <begin position="152"/>
        <end position="170"/>
    </location>
</feature>
<organism evidence="15 16">
    <name type="scientific">Polystyrenella longa</name>
    <dbReference type="NCBI Taxonomy" id="2528007"/>
    <lineage>
        <taxon>Bacteria</taxon>
        <taxon>Pseudomonadati</taxon>
        <taxon>Planctomycetota</taxon>
        <taxon>Planctomycetia</taxon>
        <taxon>Planctomycetales</taxon>
        <taxon>Planctomycetaceae</taxon>
        <taxon>Polystyrenella</taxon>
    </lineage>
</organism>
<keyword evidence="6 14" id="KW-0812">Transmembrane</keyword>
<evidence type="ECO:0000256" key="6">
    <source>
        <dbReference type="ARBA" id="ARBA00022692"/>
    </source>
</evidence>
<dbReference type="PANTHER" id="PTHR43448">
    <property type="entry name" value="PROTOHEME IX FARNESYLTRANSFERASE, MITOCHONDRIAL"/>
    <property type="match status" value="1"/>
</dbReference>
<keyword evidence="7 14" id="KW-1133">Transmembrane helix</keyword>
<evidence type="ECO:0000313" key="15">
    <source>
        <dbReference type="EMBL" id="QDU78703.1"/>
    </source>
</evidence>
<evidence type="ECO:0000256" key="9">
    <source>
        <dbReference type="ARBA" id="ARBA00023136"/>
    </source>
</evidence>
<keyword evidence="4 14" id="KW-1003">Cell membrane</keyword>
<feature type="transmembrane region" description="Helical" evidence="14">
    <location>
        <begin position="127"/>
        <end position="145"/>
    </location>
</feature>
<feature type="transmembrane region" description="Helical" evidence="14">
    <location>
        <begin position="283"/>
        <end position="300"/>
    </location>
</feature>
<evidence type="ECO:0000256" key="4">
    <source>
        <dbReference type="ARBA" id="ARBA00022475"/>
    </source>
</evidence>
<evidence type="ECO:0000256" key="13">
    <source>
        <dbReference type="ARBA" id="ARBA00047690"/>
    </source>
</evidence>
<dbReference type="KEGG" id="plon:Pla110_04070"/>
<comment type="similarity">
    <text evidence="14">Belongs to the UbiA prenyltransferase family. Protoheme IX farnesyltransferase subfamily.</text>
</comment>
<dbReference type="UniPathway" id="UPA00834">
    <property type="reaction ID" value="UER00712"/>
</dbReference>
<dbReference type="Proteomes" id="UP000317178">
    <property type="component" value="Chromosome"/>
</dbReference>
<comment type="function">
    <text evidence="14">Converts heme B (protoheme IX) to heme O by substitution of the vinyl group on carbon 2 of heme B porphyrin ring with a hydroxyethyl farnesyl side group.</text>
</comment>
<dbReference type="CDD" id="cd13957">
    <property type="entry name" value="PT_UbiA_Cox10"/>
    <property type="match status" value="1"/>
</dbReference>
<evidence type="ECO:0000256" key="10">
    <source>
        <dbReference type="ARBA" id="ARBA00030253"/>
    </source>
</evidence>
<keyword evidence="16" id="KW-1185">Reference proteome</keyword>
<evidence type="ECO:0000256" key="7">
    <source>
        <dbReference type="ARBA" id="ARBA00022989"/>
    </source>
</evidence>